<organism evidence="2 3">
    <name type="scientific">Salinicola rhizosphaerae</name>
    <dbReference type="NCBI Taxonomy" id="1443141"/>
    <lineage>
        <taxon>Bacteria</taxon>
        <taxon>Pseudomonadati</taxon>
        <taxon>Pseudomonadota</taxon>
        <taxon>Gammaproteobacteria</taxon>
        <taxon>Oceanospirillales</taxon>
        <taxon>Halomonadaceae</taxon>
        <taxon>Salinicola</taxon>
    </lineage>
</organism>
<protein>
    <submittedName>
        <fullName evidence="2">NrdH-redoxin</fullName>
    </submittedName>
</protein>
<dbReference type="SUPFAM" id="SSF52833">
    <property type="entry name" value="Thioredoxin-like"/>
    <property type="match status" value="1"/>
</dbReference>
<evidence type="ECO:0000313" key="3">
    <source>
        <dbReference type="Proteomes" id="UP000646745"/>
    </source>
</evidence>
<sequence length="80" mass="8852">MNITVYTGPACPRCEATKRALDKAGIEYSTWDTGESDRERFRAAGHRSLPVVVVTNDHGETVIEWSGFRPDIINALEVSS</sequence>
<feature type="domain" description="Glutaredoxin" evidence="1">
    <location>
        <begin position="3"/>
        <end position="58"/>
    </location>
</feature>
<proteinExistence type="predicted"/>
<accession>A0ABQ3E9Q7</accession>
<dbReference type="RefSeq" id="WP_189445726.1">
    <property type="nucleotide sequence ID" value="NZ_BMZI01000007.1"/>
</dbReference>
<dbReference type="PROSITE" id="PS51354">
    <property type="entry name" value="GLUTAREDOXIN_2"/>
    <property type="match status" value="1"/>
</dbReference>
<dbReference type="Proteomes" id="UP000646745">
    <property type="component" value="Unassembled WGS sequence"/>
</dbReference>
<dbReference type="CDD" id="cd02976">
    <property type="entry name" value="NrdH"/>
    <property type="match status" value="1"/>
</dbReference>
<comment type="caution">
    <text evidence="2">The sequence shown here is derived from an EMBL/GenBank/DDBJ whole genome shotgun (WGS) entry which is preliminary data.</text>
</comment>
<gene>
    <name evidence="2" type="primary">nrdH</name>
    <name evidence="2" type="ORF">GCM10009038_32010</name>
</gene>
<dbReference type="EMBL" id="BMZI01000007">
    <property type="protein sequence ID" value="GHB30793.1"/>
    <property type="molecule type" value="Genomic_DNA"/>
</dbReference>
<name>A0ABQ3E9Q7_9GAMM</name>
<dbReference type="InterPro" id="IPR036249">
    <property type="entry name" value="Thioredoxin-like_sf"/>
</dbReference>
<evidence type="ECO:0000313" key="2">
    <source>
        <dbReference type="EMBL" id="GHB30793.1"/>
    </source>
</evidence>
<evidence type="ECO:0000259" key="1">
    <source>
        <dbReference type="Pfam" id="PF00462"/>
    </source>
</evidence>
<dbReference type="Gene3D" id="3.40.30.10">
    <property type="entry name" value="Glutaredoxin"/>
    <property type="match status" value="1"/>
</dbReference>
<reference evidence="3" key="1">
    <citation type="journal article" date="2019" name="Int. J. Syst. Evol. Microbiol.">
        <title>The Global Catalogue of Microorganisms (GCM) 10K type strain sequencing project: providing services to taxonomists for standard genome sequencing and annotation.</title>
        <authorList>
            <consortium name="The Broad Institute Genomics Platform"/>
            <consortium name="The Broad Institute Genome Sequencing Center for Infectious Disease"/>
            <person name="Wu L."/>
            <person name="Ma J."/>
        </authorList>
    </citation>
    <scope>NUCLEOTIDE SEQUENCE [LARGE SCALE GENOMIC DNA]</scope>
    <source>
        <strain evidence="3">KCTC 32998</strain>
    </source>
</reference>
<dbReference type="InterPro" id="IPR002109">
    <property type="entry name" value="Glutaredoxin"/>
</dbReference>
<keyword evidence="3" id="KW-1185">Reference proteome</keyword>
<dbReference type="Pfam" id="PF00462">
    <property type="entry name" value="Glutaredoxin"/>
    <property type="match status" value="1"/>
</dbReference>